<keyword evidence="1" id="KW-0227">DNA damage</keyword>
<evidence type="ECO:0000259" key="2">
    <source>
        <dbReference type="Pfam" id="PF05970"/>
    </source>
</evidence>
<dbReference type="InterPro" id="IPR049163">
    <property type="entry name" value="Pif1-like_2B_dom"/>
</dbReference>
<name>A0A3P6S6M1_ONCOC</name>
<proteinExistence type="inferred from homology"/>
<dbReference type="GO" id="GO:0005524">
    <property type="term" value="F:ATP binding"/>
    <property type="evidence" value="ECO:0007669"/>
    <property type="project" value="UniProtKB-KW"/>
</dbReference>
<protein>
    <recommendedName>
        <fullName evidence="1">ATP-dependent DNA helicase</fullName>
        <ecNumber evidence="1">5.6.2.3</ecNumber>
    </recommendedName>
</protein>
<dbReference type="Gene3D" id="3.40.50.300">
    <property type="entry name" value="P-loop containing nucleotide triphosphate hydrolases"/>
    <property type="match status" value="1"/>
</dbReference>
<evidence type="ECO:0000259" key="3">
    <source>
        <dbReference type="Pfam" id="PF21530"/>
    </source>
</evidence>
<dbReference type="AlphaFoldDB" id="A0A3P6S6M1"/>
<dbReference type="EC" id="5.6.2.3" evidence="1"/>
<dbReference type="GO" id="GO:0006281">
    <property type="term" value="P:DNA repair"/>
    <property type="evidence" value="ECO:0007669"/>
    <property type="project" value="UniProtKB-KW"/>
</dbReference>
<dbReference type="PANTHER" id="PTHR10492:SF57">
    <property type="entry name" value="ATP-DEPENDENT DNA HELICASE"/>
    <property type="match status" value="1"/>
</dbReference>
<reference evidence="4 5" key="1">
    <citation type="submission" date="2018-08" db="EMBL/GenBank/DDBJ databases">
        <authorList>
            <person name="Laetsch R D."/>
            <person name="Stevens L."/>
            <person name="Kumar S."/>
            <person name="Blaxter L. M."/>
        </authorList>
    </citation>
    <scope>NUCLEOTIDE SEQUENCE [LARGE SCALE GENOMIC DNA]</scope>
</reference>
<keyword evidence="1" id="KW-0347">Helicase</keyword>
<keyword evidence="5" id="KW-1185">Reference proteome</keyword>
<dbReference type="GO" id="GO:0043139">
    <property type="term" value="F:5'-3' DNA helicase activity"/>
    <property type="evidence" value="ECO:0007669"/>
    <property type="project" value="UniProtKB-EC"/>
</dbReference>
<keyword evidence="1" id="KW-0234">DNA repair</keyword>
<dbReference type="GO" id="GO:0000723">
    <property type="term" value="P:telomere maintenance"/>
    <property type="evidence" value="ECO:0007669"/>
    <property type="project" value="InterPro"/>
</dbReference>
<keyword evidence="1" id="KW-0378">Hydrolase</keyword>
<sequence length="260" mass="29020">SNTVTRNDEYPLYRRSAEDGGKLATTQMWNGDIKVDNRQLGMSSPNRSAAASFDIELHREQNYNTIDLSSYLQSNIPKLTFEQKGIYDQIMQTVNKGVKKIFFLDAPGGTGKMSLIKLVLAAVRSQNDIALALASSRNLVPTLLLVTSKEEMVEKVFLNIQINYKNHDWLSERAILAAKNKDADELNNIIQSNIQSETVTCKSVDTVVEADEAVTNPTEFFYSLDLLGLPPHKLQLKIGVPIIVLRNINQPNFVTAHGLQ</sequence>
<keyword evidence="1" id="KW-0233">DNA recombination</keyword>
<dbReference type="OrthoDB" id="5869860at2759"/>
<dbReference type="GO" id="GO:0006310">
    <property type="term" value="P:DNA recombination"/>
    <property type="evidence" value="ECO:0007669"/>
    <property type="project" value="UniProtKB-KW"/>
</dbReference>
<dbReference type="SUPFAM" id="SSF52540">
    <property type="entry name" value="P-loop containing nucleoside triphosphate hydrolases"/>
    <property type="match status" value="1"/>
</dbReference>
<organism evidence="4 5">
    <name type="scientific">Onchocerca ochengi</name>
    <name type="common">Filarial nematode worm</name>
    <dbReference type="NCBI Taxonomy" id="42157"/>
    <lineage>
        <taxon>Eukaryota</taxon>
        <taxon>Metazoa</taxon>
        <taxon>Ecdysozoa</taxon>
        <taxon>Nematoda</taxon>
        <taxon>Chromadorea</taxon>
        <taxon>Rhabditida</taxon>
        <taxon>Spirurina</taxon>
        <taxon>Spiruromorpha</taxon>
        <taxon>Filarioidea</taxon>
        <taxon>Onchocercidae</taxon>
        <taxon>Onchocerca</taxon>
    </lineage>
</organism>
<dbReference type="InterPro" id="IPR010285">
    <property type="entry name" value="DNA_helicase_pif1-like_DEAD"/>
</dbReference>
<dbReference type="GO" id="GO:0016887">
    <property type="term" value="F:ATP hydrolysis activity"/>
    <property type="evidence" value="ECO:0007669"/>
    <property type="project" value="RHEA"/>
</dbReference>
<dbReference type="PANTHER" id="PTHR10492">
    <property type="match status" value="1"/>
</dbReference>
<dbReference type="Proteomes" id="UP000271087">
    <property type="component" value="Unassembled WGS sequence"/>
</dbReference>
<evidence type="ECO:0000313" key="4">
    <source>
        <dbReference type="EMBL" id="VDK64653.1"/>
    </source>
</evidence>
<keyword evidence="1" id="KW-0067">ATP-binding</keyword>
<gene>
    <name evidence="4" type="ORF">NOO_LOCUS1670</name>
</gene>
<dbReference type="InterPro" id="IPR027417">
    <property type="entry name" value="P-loop_NTPase"/>
</dbReference>
<accession>A0A3P6S6M1</accession>
<evidence type="ECO:0000256" key="1">
    <source>
        <dbReference type="RuleBase" id="RU363044"/>
    </source>
</evidence>
<comment type="similarity">
    <text evidence="1">Belongs to the helicase family.</text>
</comment>
<dbReference type="Pfam" id="PF21530">
    <property type="entry name" value="Pif1_2B_dom"/>
    <property type="match status" value="1"/>
</dbReference>
<dbReference type="EMBL" id="UYRW01000222">
    <property type="protein sequence ID" value="VDK64653.1"/>
    <property type="molecule type" value="Genomic_DNA"/>
</dbReference>
<dbReference type="Pfam" id="PF05970">
    <property type="entry name" value="PIF1"/>
    <property type="match status" value="1"/>
</dbReference>
<feature type="domain" description="DNA helicase Pif1-like 2B" evidence="3">
    <location>
        <begin position="219"/>
        <end position="250"/>
    </location>
</feature>
<evidence type="ECO:0000313" key="5">
    <source>
        <dbReference type="Proteomes" id="UP000271087"/>
    </source>
</evidence>
<keyword evidence="1" id="KW-0547">Nucleotide-binding</keyword>
<comment type="catalytic activity">
    <reaction evidence="1">
        <text>ATP + H2O = ADP + phosphate + H(+)</text>
        <dbReference type="Rhea" id="RHEA:13065"/>
        <dbReference type="ChEBI" id="CHEBI:15377"/>
        <dbReference type="ChEBI" id="CHEBI:15378"/>
        <dbReference type="ChEBI" id="CHEBI:30616"/>
        <dbReference type="ChEBI" id="CHEBI:43474"/>
        <dbReference type="ChEBI" id="CHEBI:456216"/>
        <dbReference type="EC" id="5.6.2.3"/>
    </reaction>
</comment>
<comment type="cofactor">
    <cofactor evidence="1">
        <name>Mg(2+)</name>
        <dbReference type="ChEBI" id="CHEBI:18420"/>
    </cofactor>
</comment>
<feature type="non-terminal residue" evidence="4">
    <location>
        <position position="1"/>
    </location>
</feature>
<feature type="domain" description="DNA helicase Pif1-like DEAD-box helicase" evidence="2">
    <location>
        <begin position="78"/>
        <end position="136"/>
    </location>
</feature>